<accession>H9GD94</accession>
<evidence type="ECO:0000256" key="5">
    <source>
        <dbReference type="ARBA" id="ARBA00022825"/>
    </source>
</evidence>
<feature type="domain" description="Peptidase S1" evidence="9">
    <location>
        <begin position="26"/>
        <end position="276"/>
    </location>
</feature>
<evidence type="ECO:0000256" key="4">
    <source>
        <dbReference type="ARBA" id="ARBA00022801"/>
    </source>
</evidence>
<keyword evidence="5 8" id="KW-0720">Serine protease</keyword>
<dbReference type="PROSITE" id="PS00135">
    <property type="entry name" value="TRYPSIN_SER"/>
    <property type="match status" value="1"/>
</dbReference>
<evidence type="ECO:0000256" key="3">
    <source>
        <dbReference type="ARBA" id="ARBA00022729"/>
    </source>
</evidence>
<keyword evidence="2 8" id="KW-0645">Protease</keyword>
<evidence type="ECO:0000256" key="7">
    <source>
        <dbReference type="ARBA" id="ARBA00023180"/>
    </source>
</evidence>
<dbReference type="GO" id="GO:0005615">
    <property type="term" value="C:extracellular space"/>
    <property type="evidence" value="ECO:0000318"/>
    <property type="project" value="GO_Central"/>
</dbReference>
<dbReference type="FunFam" id="2.40.10.10:FF:000006">
    <property type="entry name" value="Serine proteinase stubble"/>
    <property type="match status" value="1"/>
</dbReference>
<dbReference type="Gene3D" id="2.40.10.10">
    <property type="entry name" value="Trypsin-like serine proteases"/>
    <property type="match status" value="1"/>
</dbReference>
<dbReference type="PRINTS" id="PR00722">
    <property type="entry name" value="CHYMOTRYPSIN"/>
</dbReference>
<reference evidence="10" key="2">
    <citation type="submission" date="2025-08" db="UniProtKB">
        <authorList>
            <consortium name="Ensembl"/>
        </authorList>
    </citation>
    <scope>IDENTIFICATION</scope>
</reference>
<keyword evidence="11" id="KW-1185">Reference proteome</keyword>
<keyword evidence="6" id="KW-1015">Disulfide bond</keyword>
<dbReference type="InterPro" id="IPR001314">
    <property type="entry name" value="Peptidase_S1A"/>
</dbReference>
<gene>
    <name evidence="10" type="primary">LOC100566504</name>
</gene>
<dbReference type="GO" id="GO:0035821">
    <property type="term" value="P:modulation of process of another organism"/>
    <property type="evidence" value="ECO:0007669"/>
    <property type="project" value="UniProtKB-ARBA"/>
</dbReference>
<reference evidence="10" key="1">
    <citation type="submission" date="2009-12" db="EMBL/GenBank/DDBJ databases">
        <title>The Genome Sequence of Anolis carolinensis (Green Anole Lizard).</title>
        <authorList>
            <consortium name="The Genome Sequencing Platform"/>
            <person name="Di Palma F."/>
            <person name="Alfoldi J."/>
            <person name="Heiman D."/>
            <person name="Young S."/>
            <person name="Grabherr M."/>
            <person name="Johnson J."/>
            <person name="Lander E.S."/>
            <person name="Lindblad-Toh K."/>
        </authorList>
    </citation>
    <scope>NUCLEOTIDE SEQUENCE [LARGE SCALE GENOMIC DNA]</scope>
    <source>
        <strain evidence="10">JBL SC #1</strain>
    </source>
</reference>
<dbReference type="MEROPS" id="S01.074"/>
<dbReference type="PANTHER" id="PTHR24253">
    <property type="entry name" value="TRANSMEMBRANE PROTEASE SERINE"/>
    <property type="match status" value="1"/>
</dbReference>
<dbReference type="CDD" id="cd00190">
    <property type="entry name" value="Tryp_SPc"/>
    <property type="match status" value="1"/>
</dbReference>
<dbReference type="InParanoid" id="H9GD94"/>
<evidence type="ECO:0000313" key="10">
    <source>
        <dbReference type="Ensembl" id="ENSACAP00000007788.3"/>
    </source>
</evidence>
<dbReference type="InterPro" id="IPR033116">
    <property type="entry name" value="TRYPSIN_SER"/>
</dbReference>
<evidence type="ECO:0000256" key="6">
    <source>
        <dbReference type="ARBA" id="ARBA00023157"/>
    </source>
</evidence>
<reference evidence="10" key="3">
    <citation type="submission" date="2025-09" db="UniProtKB">
        <authorList>
            <consortium name="Ensembl"/>
        </authorList>
    </citation>
    <scope>IDENTIFICATION</scope>
</reference>
<keyword evidence="3" id="KW-0732">Signal</keyword>
<dbReference type="SUPFAM" id="SSF50494">
    <property type="entry name" value="Trypsin-like serine proteases"/>
    <property type="match status" value="1"/>
</dbReference>
<proteinExistence type="inferred from homology"/>
<name>H9GD94_ANOCA</name>
<dbReference type="GeneTree" id="ENSGT00940000155138"/>
<dbReference type="GO" id="GO:0004252">
    <property type="term" value="F:serine-type endopeptidase activity"/>
    <property type="evidence" value="ECO:0000318"/>
    <property type="project" value="GO_Central"/>
</dbReference>
<dbReference type="GO" id="GO:0006508">
    <property type="term" value="P:proteolysis"/>
    <property type="evidence" value="ECO:0000318"/>
    <property type="project" value="GO_Central"/>
</dbReference>
<evidence type="ECO:0000259" key="9">
    <source>
        <dbReference type="PROSITE" id="PS50240"/>
    </source>
</evidence>
<dbReference type="InterPro" id="IPR018114">
    <property type="entry name" value="TRYPSIN_HIS"/>
</dbReference>
<comment type="similarity">
    <text evidence="1">Belongs to the peptidase S1 family. Snake venom subfamily.</text>
</comment>
<dbReference type="PROSITE" id="PS00134">
    <property type="entry name" value="TRYPSIN_HIS"/>
    <property type="match status" value="1"/>
</dbReference>
<dbReference type="SMART" id="SM00020">
    <property type="entry name" value="Tryp_SPc"/>
    <property type="match status" value="1"/>
</dbReference>
<dbReference type="InterPro" id="IPR001254">
    <property type="entry name" value="Trypsin_dom"/>
</dbReference>
<keyword evidence="7" id="KW-0325">Glycoprotein</keyword>
<dbReference type="PROSITE" id="PS50240">
    <property type="entry name" value="TRYPSIN_DOM"/>
    <property type="match status" value="1"/>
</dbReference>
<dbReference type="AlphaFoldDB" id="H9GD94"/>
<dbReference type="PANTHER" id="PTHR24253:SF144">
    <property type="entry name" value="CHYMOTRYPSIN-LIKE PROTEASE CTRL-1-RELATED"/>
    <property type="match status" value="1"/>
</dbReference>
<protein>
    <recommendedName>
        <fullName evidence="9">Peptidase S1 domain-containing protein</fullName>
    </recommendedName>
</protein>
<dbReference type="STRING" id="28377.ENSACAP00000007788"/>
<dbReference type="InterPro" id="IPR009003">
    <property type="entry name" value="Peptidase_S1_PA"/>
</dbReference>
<evidence type="ECO:0000313" key="11">
    <source>
        <dbReference type="Proteomes" id="UP000001646"/>
    </source>
</evidence>
<dbReference type="eggNOG" id="KOG3627">
    <property type="taxonomic scope" value="Eukaryota"/>
</dbReference>
<dbReference type="HOGENOM" id="CLU_006842_0_4_1"/>
<organism evidence="10 11">
    <name type="scientific">Anolis carolinensis</name>
    <name type="common">Green anole</name>
    <name type="synonym">American chameleon</name>
    <dbReference type="NCBI Taxonomy" id="28377"/>
    <lineage>
        <taxon>Eukaryota</taxon>
        <taxon>Metazoa</taxon>
        <taxon>Chordata</taxon>
        <taxon>Craniata</taxon>
        <taxon>Vertebrata</taxon>
        <taxon>Euteleostomi</taxon>
        <taxon>Lepidosauria</taxon>
        <taxon>Squamata</taxon>
        <taxon>Bifurcata</taxon>
        <taxon>Unidentata</taxon>
        <taxon>Episquamata</taxon>
        <taxon>Toxicofera</taxon>
        <taxon>Iguania</taxon>
        <taxon>Dactyloidae</taxon>
        <taxon>Anolis</taxon>
    </lineage>
</organism>
<dbReference type="InterPro" id="IPR043504">
    <property type="entry name" value="Peptidase_S1_PA_chymotrypsin"/>
</dbReference>
<dbReference type="Pfam" id="PF00089">
    <property type="entry name" value="Trypsin"/>
    <property type="match status" value="1"/>
</dbReference>
<dbReference type="Ensembl" id="ENSACAT00000007954.3">
    <property type="protein sequence ID" value="ENSACAP00000007788.3"/>
    <property type="gene ID" value="ENSACAG00000007928.3"/>
</dbReference>
<evidence type="ECO:0000256" key="2">
    <source>
        <dbReference type="ARBA" id="ARBA00022670"/>
    </source>
</evidence>
<evidence type="ECO:0000256" key="1">
    <source>
        <dbReference type="ARBA" id="ARBA00009228"/>
    </source>
</evidence>
<keyword evidence="4 8" id="KW-0378">Hydrolase</keyword>
<sequence>MLANVFLPFSGSFEVCGQPKVRSLRIVGGQKAEEGEWPWQVSIRQHRRHVCGGSLISPHWVLTAAHCFDGPLNRFMYRIHLGEYELPKPADTMVSSEIAQIIVHPYYAGDGLSGDIALVRLKKPVSFTRMILPICLPTTKDPEPFPVGMSCWVTGWGSLYPDAPFLTRTLQELEVPILDVDHCDKMYHNDSNAESESDTVPKGYKLIYDDMICAGFPEGKKDSCQGDSGGPLACKQNDTWYLAGLVSFGLSCSEPNRPGVYTRVTSYMDWIQNTMDTNSATSGAHLSVILLSLSIILGIFHS</sequence>
<dbReference type="Proteomes" id="UP000001646">
    <property type="component" value="Unplaced"/>
</dbReference>
<evidence type="ECO:0000256" key="8">
    <source>
        <dbReference type="RuleBase" id="RU363034"/>
    </source>
</evidence>